<name>A0ABX1BR68_9ACTN</name>
<dbReference type="Pfam" id="PF00106">
    <property type="entry name" value="adh_short"/>
    <property type="match status" value="1"/>
</dbReference>
<dbReference type="EMBL" id="JAATEN010000004">
    <property type="protein sequence ID" value="NJQ00212.1"/>
    <property type="molecule type" value="Genomic_DNA"/>
</dbReference>
<dbReference type="PRINTS" id="PR00081">
    <property type="entry name" value="GDHRDH"/>
</dbReference>
<dbReference type="PANTHER" id="PTHR24320:SF148">
    <property type="entry name" value="NAD(P)-BINDING ROSSMANN-FOLD SUPERFAMILY PROTEIN"/>
    <property type="match status" value="1"/>
</dbReference>
<organism evidence="4 5">
    <name type="scientific">Streptomyces zingiberis</name>
    <dbReference type="NCBI Taxonomy" id="2053010"/>
    <lineage>
        <taxon>Bacteria</taxon>
        <taxon>Bacillati</taxon>
        <taxon>Actinomycetota</taxon>
        <taxon>Actinomycetes</taxon>
        <taxon>Kitasatosporales</taxon>
        <taxon>Streptomycetaceae</taxon>
        <taxon>Streptomyces</taxon>
    </lineage>
</organism>
<evidence type="ECO:0000313" key="4">
    <source>
        <dbReference type="EMBL" id="NJQ00212.1"/>
    </source>
</evidence>
<comment type="caution">
    <text evidence="4">The sequence shown here is derived from an EMBL/GenBank/DDBJ whole genome shotgun (WGS) entry which is preliminary data.</text>
</comment>
<dbReference type="Gene3D" id="3.40.50.720">
    <property type="entry name" value="NAD(P)-binding Rossmann-like Domain"/>
    <property type="match status" value="1"/>
</dbReference>
<accession>A0ABX1BR68</accession>
<gene>
    <name evidence="4" type="ORF">HCK00_06595</name>
</gene>
<comment type="similarity">
    <text evidence="1 3">Belongs to the short-chain dehydrogenases/reductases (SDR) family.</text>
</comment>
<dbReference type="Proteomes" id="UP000695264">
    <property type="component" value="Unassembled WGS sequence"/>
</dbReference>
<protein>
    <submittedName>
        <fullName evidence="4">SDR family NAD(P)-dependent oxidoreductase</fullName>
    </submittedName>
</protein>
<dbReference type="InterPro" id="IPR002347">
    <property type="entry name" value="SDR_fam"/>
</dbReference>
<proteinExistence type="inferred from homology"/>
<reference evidence="4 5" key="1">
    <citation type="submission" date="2020-03" db="EMBL/GenBank/DDBJ databases">
        <title>WGS of actinomycetes isolated from Thailand.</title>
        <authorList>
            <person name="Thawai C."/>
        </authorList>
    </citation>
    <scope>NUCLEOTIDE SEQUENCE [LARGE SCALE GENOMIC DNA]</scope>
    <source>
        <strain evidence="4 5">PLAI 1-29</strain>
    </source>
</reference>
<evidence type="ECO:0000256" key="3">
    <source>
        <dbReference type="RuleBase" id="RU000363"/>
    </source>
</evidence>
<keyword evidence="5" id="KW-1185">Reference proteome</keyword>
<dbReference type="RefSeq" id="WP_168100833.1">
    <property type="nucleotide sequence ID" value="NZ_JAATEN010000004.1"/>
</dbReference>
<evidence type="ECO:0000313" key="5">
    <source>
        <dbReference type="Proteomes" id="UP000695264"/>
    </source>
</evidence>
<keyword evidence="2" id="KW-0560">Oxidoreductase</keyword>
<dbReference type="PRINTS" id="PR00080">
    <property type="entry name" value="SDRFAMILY"/>
</dbReference>
<dbReference type="SUPFAM" id="SSF51735">
    <property type="entry name" value="NAD(P)-binding Rossmann-fold domains"/>
    <property type="match status" value="1"/>
</dbReference>
<evidence type="ECO:0000256" key="2">
    <source>
        <dbReference type="ARBA" id="ARBA00023002"/>
    </source>
</evidence>
<sequence>MSKKWTLADVPDQSGRTYLITGAAGGIGLVATRELARAGAGVVMAVRDPAKGERAARSLGPVRGQIEVRELDVSSLASIREFTRAWSGPLDVLINNAGIMMVPEAHTGDGLESQMATNYFGPFALTNTLLPHIGDRVVSISSQLHRMGRMRAEDLNGLNRRYNPWFAYCDSKLDLLLFSHELQRRLEAAHSPVRSVIAHPGIAKTGLVSHVGGVSGWLNGLARPLLNEADNGGLPTLYAATQDVAPNAYVGPDGFGSIRGFPKVRKPSRAARKDKSAAALWDATIDIIGPEFDFRP</sequence>
<evidence type="ECO:0000256" key="1">
    <source>
        <dbReference type="ARBA" id="ARBA00006484"/>
    </source>
</evidence>
<dbReference type="InterPro" id="IPR036291">
    <property type="entry name" value="NAD(P)-bd_dom_sf"/>
</dbReference>
<dbReference type="PANTHER" id="PTHR24320">
    <property type="entry name" value="RETINOL DEHYDROGENASE"/>
    <property type="match status" value="1"/>
</dbReference>